<dbReference type="EMBL" id="BAAATJ010000002">
    <property type="protein sequence ID" value="GAA2385727.1"/>
    <property type="molecule type" value="Genomic_DNA"/>
</dbReference>
<keyword evidence="4" id="KW-1185">Reference proteome</keyword>
<comment type="caution">
    <text evidence="3">The sequence shown here is derived from an EMBL/GenBank/DDBJ whole genome shotgun (WGS) entry which is preliminary data.</text>
</comment>
<organism evidence="3 4">
    <name type="scientific">Streptomyces glaucosporus</name>
    <dbReference type="NCBI Taxonomy" id="284044"/>
    <lineage>
        <taxon>Bacteria</taxon>
        <taxon>Bacillati</taxon>
        <taxon>Actinomycetota</taxon>
        <taxon>Actinomycetes</taxon>
        <taxon>Kitasatosporales</taxon>
        <taxon>Streptomycetaceae</taxon>
        <taxon>Streptomyces</taxon>
    </lineage>
</organism>
<proteinExistence type="predicted"/>
<dbReference type="Pfam" id="PF00589">
    <property type="entry name" value="Phage_integrase"/>
    <property type="match status" value="1"/>
</dbReference>
<keyword evidence="1" id="KW-0233">DNA recombination</keyword>
<feature type="domain" description="Tyr recombinase" evidence="2">
    <location>
        <begin position="1"/>
        <end position="156"/>
    </location>
</feature>
<dbReference type="InterPro" id="IPR011010">
    <property type="entry name" value="DNA_brk_join_enz"/>
</dbReference>
<dbReference type="InterPro" id="IPR002104">
    <property type="entry name" value="Integrase_catalytic"/>
</dbReference>
<evidence type="ECO:0000256" key="1">
    <source>
        <dbReference type="ARBA" id="ARBA00023172"/>
    </source>
</evidence>
<protein>
    <recommendedName>
        <fullName evidence="2">Tyr recombinase domain-containing protein</fullName>
    </recommendedName>
</protein>
<dbReference type="Gene3D" id="1.10.443.10">
    <property type="entry name" value="Intergrase catalytic core"/>
    <property type="match status" value="1"/>
</dbReference>
<gene>
    <name evidence="3" type="ORF">GCM10010420_05350</name>
</gene>
<dbReference type="SUPFAM" id="SSF56349">
    <property type="entry name" value="DNA breaking-rejoining enzymes"/>
    <property type="match status" value="1"/>
</dbReference>
<reference evidence="3 4" key="1">
    <citation type="journal article" date="2019" name="Int. J. Syst. Evol. Microbiol.">
        <title>The Global Catalogue of Microorganisms (GCM) 10K type strain sequencing project: providing services to taxonomists for standard genome sequencing and annotation.</title>
        <authorList>
            <consortium name="The Broad Institute Genomics Platform"/>
            <consortium name="The Broad Institute Genome Sequencing Center for Infectious Disease"/>
            <person name="Wu L."/>
            <person name="Ma J."/>
        </authorList>
    </citation>
    <scope>NUCLEOTIDE SEQUENCE [LARGE SCALE GENOMIC DNA]</scope>
    <source>
        <strain evidence="3 4">JCM 6921</strain>
    </source>
</reference>
<dbReference type="InterPro" id="IPR013762">
    <property type="entry name" value="Integrase-like_cat_sf"/>
</dbReference>
<evidence type="ECO:0000313" key="3">
    <source>
        <dbReference type="EMBL" id="GAA2385727.1"/>
    </source>
</evidence>
<dbReference type="PROSITE" id="PS51898">
    <property type="entry name" value="TYR_RECOMBINASE"/>
    <property type="match status" value="1"/>
</dbReference>
<evidence type="ECO:0000259" key="2">
    <source>
        <dbReference type="PROSITE" id="PS51898"/>
    </source>
</evidence>
<evidence type="ECO:0000313" key="4">
    <source>
        <dbReference type="Proteomes" id="UP001500058"/>
    </source>
</evidence>
<accession>A0ABN3HQH5</accession>
<sequence>MRRGENVGLRWVDVDLDKRVLYVRQQTQRRRGRLYDDDPKGCRRRAESLLAMCIAPLRWHRMRQAALRERMGDKWETSGHVFTTRTGRPVEPRNVYRSFSRVARKAGLRVIRLHDARHGCAALPIAAVDAKGDPLTVSGSPLRRCPRQDSNLRHPL</sequence>
<name>A0ABN3HQH5_9ACTN</name>
<dbReference type="Proteomes" id="UP001500058">
    <property type="component" value="Unassembled WGS sequence"/>
</dbReference>